<dbReference type="EMBL" id="CAJSLV010000098">
    <property type="protein sequence ID" value="CAG6398160.1"/>
    <property type="molecule type" value="Genomic_DNA"/>
</dbReference>
<evidence type="ECO:0000313" key="2">
    <source>
        <dbReference type="EMBL" id="CAG6398160.1"/>
    </source>
</evidence>
<name>A0A9W4DUY6_9ACTN</name>
<evidence type="ECO:0000313" key="3">
    <source>
        <dbReference type="Proteomes" id="UP001152519"/>
    </source>
</evidence>
<feature type="compositionally biased region" description="Polar residues" evidence="1">
    <location>
        <begin position="42"/>
        <end position="51"/>
    </location>
</feature>
<keyword evidence="3" id="KW-1185">Reference proteome</keyword>
<evidence type="ECO:0000256" key="1">
    <source>
        <dbReference type="SAM" id="MobiDB-lite"/>
    </source>
</evidence>
<gene>
    <name evidence="2" type="ORF">SCOCK_650013</name>
</gene>
<accession>A0A9W4DUY6</accession>
<organism evidence="2 3">
    <name type="scientific">Actinacidiphila cocklensis</name>
    <dbReference type="NCBI Taxonomy" id="887465"/>
    <lineage>
        <taxon>Bacteria</taxon>
        <taxon>Bacillati</taxon>
        <taxon>Actinomycetota</taxon>
        <taxon>Actinomycetes</taxon>
        <taxon>Kitasatosporales</taxon>
        <taxon>Streptomycetaceae</taxon>
        <taxon>Actinacidiphila</taxon>
    </lineage>
</organism>
<feature type="region of interest" description="Disordered" evidence="1">
    <location>
        <begin position="1"/>
        <end position="51"/>
    </location>
</feature>
<reference evidence="2" key="1">
    <citation type="submission" date="2021-05" db="EMBL/GenBank/DDBJ databases">
        <authorList>
            <person name="Arsene-Ploetze F."/>
        </authorList>
    </citation>
    <scope>NUCLEOTIDE SEQUENCE</scope>
    <source>
        <strain evidence="2">DSM 42138</strain>
    </source>
</reference>
<comment type="caution">
    <text evidence="2">The sequence shown here is derived from an EMBL/GenBank/DDBJ whole genome shotgun (WGS) entry which is preliminary data.</text>
</comment>
<sequence>MSAHERMKSTGSHFGASPGDYCKRLGGYQTEAEGPWTRKAETTSIRRTSGS</sequence>
<proteinExistence type="predicted"/>
<dbReference type="AlphaFoldDB" id="A0A9W4DUY6"/>
<dbReference type="Proteomes" id="UP001152519">
    <property type="component" value="Unassembled WGS sequence"/>
</dbReference>
<protein>
    <submittedName>
        <fullName evidence="2">Uncharacterized protein</fullName>
    </submittedName>
</protein>